<proteinExistence type="predicted"/>
<evidence type="ECO:0000313" key="3">
    <source>
        <dbReference type="Proteomes" id="UP000034601"/>
    </source>
</evidence>
<gene>
    <name evidence="2" type="ORF">UU29_C0002G0030</name>
</gene>
<organism evidence="2 3">
    <name type="scientific">Candidatus Daviesbacteria bacterium GW2011_GWA2_40_9</name>
    <dbReference type="NCBI Taxonomy" id="1618424"/>
    <lineage>
        <taxon>Bacteria</taxon>
        <taxon>Candidatus Daviesiibacteriota</taxon>
    </lineage>
</organism>
<keyword evidence="1" id="KW-0175">Coiled coil</keyword>
<feature type="coiled-coil region" evidence="1">
    <location>
        <begin position="29"/>
        <end position="61"/>
    </location>
</feature>
<dbReference type="EMBL" id="LCAB01000002">
    <property type="protein sequence ID" value="KKR83717.1"/>
    <property type="molecule type" value="Genomic_DNA"/>
</dbReference>
<protein>
    <recommendedName>
        <fullName evidence="4">Ribbon-helix-helix protein CopG domain-containing protein</fullName>
    </recommendedName>
</protein>
<reference evidence="2 3" key="1">
    <citation type="journal article" date="2015" name="Nature">
        <title>rRNA introns, odd ribosomes, and small enigmatic genomes across a large radiation of phyla.</title>
        <authorList>
            <person name="Brown C.T."/>
            <person name="Hug L.A."/>
            <person name="Thomas B.C."/>
            <person name="Sharon I."/>
            <person name="Castelle C.J."/>
            <person name="Singh A."/>
            <person name="Wilkins M.J."/>
            <person name="Williams K.H."/>
            <person name="Banfield J.F."/>
        </authorList>
    </citation>
    <scope>NUCLEOTIDE SEQUENCE [LARGE SCALE GENOMIC DNA]</scope>
</reference>
<accession>A0A0G0X7V0</accession>
<evidence type="ECO:0000256" key="1">
    <source>
        <dbReference type="SAM" id="Coils"/>
    </source>
</evidence>
<dbReference type="Proteomes" id="UP000034601">
    <property type="component" value="Unassembled WGS sequence"/>
</dbReference>
<dbReference type="AlphaFoldDB" id="A0A0G0X7V0"/>
<evidence type="ECO:0008006" key="4">
    <source>
        <dbReference type="Google" id="ProtNLM"/>
    </source>
</evidence>
<comment type="caution">
    <text evidence="2">The sequence shown here is derived from an EMBL/GenBank/DDBJ whole genome shotgun (WGS) entry which is preliminary data.</text>
</comment>
<evidence type="ECO:0000313" key="2">
    <source>
        <dbReference type="EMBL" id="KKR83717.1"/>
    </source>
</evidence>
<name>A0A0G0X7V0_9BACT</name>
<sequence length="86" mass="10288">MQATRTQIYLPKELREAIDRDRREKHETLAEYLRKAAEDRLQKEKKEKEGLKKLAAELGNLVTKSGWEGIDVIKWQREIRKDRKIL</sequence>